<keyword evidence="1" id="KW-0678">Repressor</keyword>
<dbReference type="PANTHER" id="PTHR30055:SF234">
    <property type="entry name" value="HTH-TYPE TRANSCRIPTIONAL REGULATOR BETI"/>
    <property type="match status" value="1"/>
</dbReference>
<feature type="DNA-binding region" description="H-T-H motif" evidence="5">
    <location>
        <begin position="35"/>
        <end position="54"/>
    </location>
</feature>
<organism evidence="7 8">
    <name type="scientific">Limnohabitans parvus II-B4</name>
    <dbReference type="NCBI Taxonomy" id="1293052"/>
    <lineage>
        <taxon>Bacteria</taxon>
        <taxon>Pseudomonadati</taxon>
        <taxon>Pseudomonadota</taxon>
        <taxon>Betaproteobacteria</taxon>
        <taxon>Burkholderiales</taxon>
        <taxon>Comamonadaceae</taxon>
        <taxon>Limnohabitans</taxon>
    </lineage>
</organism>
<dbReference type="InterPro" id="IPR001647">
    <property type="entry name" value="HTH_TetR"/>
</dbReference>
<dbReference type="SUPFAM" id="SSF48498">
    <property type="entry name" value="Tetracyclin repressor-like, C-terminal domain"/>
    <property type="match status" value="1"/>
</dbReference>
<protein>
    <recommendedName>
        <fullName evidence="6">HTH tetR-type domain-containing protein</fullName>
    </recommendedName>
</protein>
<dbReference type="PANTHER" id="PTHR30055">
    <property type="entry name" value="HTH-TYPE TRANSCRIPTIONAL REGULATOR RUTR"/>
    <property type="match status" value="1"/>
</dbReference>
<dbReference type="Gene3D" id="1.10.357.10">
    <property type="entry name" value="Tetracycline Repressor, domain 2"/>
    <property type="match status" value="1"/>
</dbReference>
<dbReference type="RefSeq" id="WP_108312938.1">
    <property type="nucleotide sequence ID" value="NZ_NESN01000003.1"/>
</dbReference>
<dbReference type="GO" id="GO:0000976">
    <property type="term" value="F:transcription cis-regulatory region binding"/>
    <property type="evidence" value="ECO:0007669"/>
    <property type="project" value="TreeGrafter"/>
</dbReference>
<accession>A0A315E6W7</accession>
<evidence type="ECO:0000256" key="3">
    <source>
        <dbReference type="ARBA" id="ARBA00023125"/>
    </source>
</evidence>
<feature type="domain" description="HTH tetR-type" evidence="6">
    <location>
        <begin position="12"/>
        <end position="72"/>
    </location>
</feature>
<dbReference type="InterPro" id="IPR036271">
    <property type="entry name" value="Tet_transcr_reg_TetR-rel_C_sf"/>
</dbReference>
<dbReference type="AlphaFoldDB" id="A0A315E6W7"/>
<dbReference type="GO" id="GO:0003700">
    <property type="term" value="F:DNA-binding transcription factor activity"/>
    <property type="evidence" value="ECO:0007669"/>
    <property type="project" value="TreeGrafter"/>
</dbReference>
<dbReference type="InterPro" id="IPR009057">
    <property type="entry name" value="Homeodomain-like_sf"/>
</dbReference>
<evidence type="ECO:0000256" key="2">
    <source>
        <dbReference type="ARBA" id="ARBA00023015"/>
    </source>
</evidence>
<keyword evidence="8" id="KW-1185">Reference proteome</keyword>
<proteinExistence type="predicted"/>
<keyword evidence="4" id="KW-0804">Transcription</keyword>
<dbReference type="InterPro" id="IPR023772">
    <property type="entry name" value="DNA-bd_HTH_TetR-type_CS"/>
</dbReference>
<gene>
    <name evidence="7" type="ORF">B9Z37_10430</name>
</gene>
<name>A0A315E6W7_9BURK</name>
<keyword evidence="2" id="KW-0805">Transcription regulation</keyword>
<dbReference type="OrthoDB" id="5293556at2"/>
<dbReference type="PROSITE" id="PS50977">
    <property type="entry name" value="HTH_TETR_2"/>
    <property type="match status" value="1"/>
</dbReference>
<dbReference type="Pfam" id="PF00440">
    <property type="entry name" value="TetR_N"/>
    <property type="match status" value="1"/>
</dbReference>
<dbReference type="Pfam" id="PF16925">
    <property type="entry name" value="TetR_C_13"/>
    <property type="match status" value="1"/>
</dbReference>
<evidence type="ECO:0000256" key="1">
    <source>
        <dbReference type="ARBA" id="ARBA00022491"/>
    </source>
</evidence>
<evidence type="ECO:0000259" key="6">
    <source>
        <dbReference type="PROSITE" id="PS50977"/>
    </source>
</evidence>
<comment type="caution">
    <text evidence="7">The sequence shown here is derived from an EMBL/GenBank/DDBJ whole genome shotgun (WGS) entry which is preliminary data.</text>
</comment>
<dbReference type="InterPro" id="IPR050109">
    <property type="entry name" value="HTH-type_TetR-like_transc_reg"/>
</dbReference>
<evidence type="ECO:0000313" key="8">
    <source>
        <dbReference type="Proteomes" id="UP000250790"/>
    </source>
</evidence>
<evidence type="ECO:0000256" key="5">
    <source>
        <dbReference type="PROSITE-ProRule" id="PRU00335"/>
    </source>
</evidence>
<dbReference type="PRINTS" id="PR00455">
    <property type="entry name" value="HTHTETR"/>
</dbReference>
<dbReference type="SUPFAM" id="SSF46689">
    <property type="entry name" value="Homeodomain-like"/>
    <property type="match status" value="1"/>
</dbReference>
<keyword evidence="3 5" id="KW-0238">DNA-binding</keyword>
<dbReference type="EMBL" id="NESN01000003">
    <property type="protein sequence ID" value="PUE53463.1"/>
    <property type="molecule type" value="Genomic_DNA"/>
</dbReference>
<dbReference type="Proteomes" id="UP000250790">
    <property type="component" value="Unassembled WGS sequence"/>
</dbReference>
<dbReference type="InterPro" id="IPR011075">
    <property type="entry name" value="TetR_C"/>
</dbReference>
<sequence>MIPPTRVKLKTEDRQAELIQAALELAAERSPTEITTGDLALAIGITQGGVFRHFDSKETIWLAVVDWAHETLMERLQQAAQTRQANALQALRAVFMAHINFVEQYPGVPRLVFQELQHAKTTPLKTRVQHLMADYRTLIAQLLTRAREEGLLASEVDPASAVVLFMGAVQGLVIQSLVTGKLRDLASQGKAVFNLYEAGLLPKQRN</sequence>
<evidence type="ECO:0000256" key="4">
    <source>
        <dbReference type="ARBA" id="ARBA00023163"/>
    </source>
</evidence>
<dbReference type="PROSITE" id="PS01081">
    <property type="entry name" value="HTH_TETR_1"/>
    <property type="match status" value="1"/>
</dbReference>
<reference evidence="7 8" key="1">
    <citation type="submission" date="2017-04" db="EMBL/GenBank/DDBJ databases">
        <title>Unexpected and diverse lifestyles within the genus Limnohabitans.</title>
        <authorList>
            <person name="Kasalicky V."/>
            <person name="Mehrshad M."/>
            <person name="Andrei S.-A."/>
            <person name="Salcher M."/>
            <person name="Kratochvilova H."/>
            <person name="Simek K."/>
            <person name="Ghai R."/>
        </authorList>
    </citation>
    <scope>NUCLEOTIDE SEQUENCE [LARGE SCALE GENOMIC DNA]</scope>
    <source>
        <strain evidence="7 8">II-B4</strain>
    </source>
</reference>
<evidence type="ECO:0000313" key="7">
    <source>
        <dbReference type="EMBL" id="PUE53463.1"/>
    </source>
</evidence>